<evidence type="ECO:0000313" key="1">
    <source>
        <dbReference type="EMBL" id="KAF1915816.1"/>
    </source>
</evidence>
<reference evidence="1" key="1">
    <citation type="journal article" date="2020" name="Stud. Mycol.">
        <title>101 Dothideomycetes genomes: a test case for predicting lifestyles and emergence of pathogens.</title>
        <authorList>
            <person name="Haridas S."/>
            <person name="Albert R."/>
            <person name="Binder M."/>
            <person name="Bloem J."/>
            <person name="Labutti K."/>
            <person name="Salamov A."/>
            <person name="Andreopoulos B."/>
            <person name="Baker S."/>
            <person name="Barry K."/>
            <person name="Bills G."/>
            <person name="Bluhm B."/>
            <person name="Cannon C."/>
            <person name="Castanera R."/>
            <person name="Culley D."/>
            <person name="Daum C."/>
            <person name="Ezra D."/>
            <person name="Gonzalez J."/>
            <person name="Henrissat B."/>
            <person name="Kuo A."/>
            <person name="Liang C."/>
            <person name="Lipzen A."/>
            <person name="Lutzoni F."/>
            <person name="Magnuson J."/>
            <person name="Mondo S."/>
            <person name="Nolan M."/>
            <person name="Ohm R."/>
            <person name="Pangilinan J."/>
            <person name="Park H.-J."/>
            <person name="Ramirez L."/>
            <person name="Alfaro M."/>
            <person name="Sun H."/>
            <person name="Tritt A."/>
            <person name="Yoshinaga Y."/>
            <person name="Zwiers L.-H."/>
            <person name="Turgeon B."/>
            <person name="Goodwin S."/>
            <person name="Spatafora J."/>
            <person name="Crous P."/>
            <person name="Grigoriev I."/>
        </authorList>
    </citation>
    <scope>NUCLEOTIDE SEQUENCE</scope>
    <source>
        <strain evidence="1">HMLAC05119</strain>
    </source>
</reference>
<proteinExistence type="predicted"/>
<dbReference type="AlphaFoldDB" id="A0A6A5QMA7"/>
<name>A0A6A5QMA7_AMPQU</name>
<protein>
    <submittedName>
        <fullName evidence="1">Uncharacterized protein</fullName>
    </submittedName>
</protein>
<evidence type="ECO:0000313" key="2">
    <source>
        <dbReference type="Proteomes" id="UP000800096"/>
    </source>
</evidence>
<keyword evidence="2" id="KW-1185">Reference proteome</keyword>
<organism evidence="1 2">
    <name type="scientific">Ampelomyces quisqualis</name>
    <name type="common">Powdery mildew agent</name>
    <dbReference type="NCBI Taxonomy" id="50730"/>
    <lineage>
        <taxon>Eukaryota</taxon>
        <taxon>Fungi</taxon>
        <taxon>Dikarya</taxon>
        <taxon>Ascomycota</taxon>
        <taxon>Pezizomycotina</taxon>
        <taxon>Dothideomycetes</taxon>
        <taxon>Pleosporomycetidae</taxon>
        <taxon>Pleosporales</taxon>
        <taxon>Pleosporineae</taxon>
        <taxon>Phaeosphaeriaceae</taxon>
        <taxon>Ampelomyces</taxon>
    </lineage>
</organism>
<accession>A0A6A5QMA7</accession>
<dbReference type="EMBL" id="ML979135">
    <property type="protein sequence ID" value="KAF1915816.1"/>
    <property type="molecule type" value="Genomic_DNA"/>
</dbReference>
<dbReference type="Proteomes" id="UP000800096">
    <property type="component" value="Unassembled WGS sequence"/>
</dbReference>
<dbReference type="OrthoDB" id="10448088at2759"/>
<sequence length="151" mass="16471">MSNYWYCCECKDGGHGFGTSACTNCYHVKCGGCTTEYSKDTAHDLANISQSISSVAAATIITVNAQDALAHSHPLPHSLVLTHSHPVNTTIVGNLNPYGDEAPTDGSKQYRWICHECGGDNSYEYSKRCTSGDCHHELENCVQCDVYVMED</sequence>
<gene>
    <name evidence="1" type="ORF">BDU57DRAFT_547664</name>
</gene>